<reference evidence="1 2" key="1">
    <citation type="journal article" date="2023" name="Int. J. Syst. Evol. Microbiol.">
        <title>Methylocystis iwaonis sp. nov., a type II methane-oxidizing bacterium from surface soil of a rice paddy field in Japan, and emended description of the genus Methylocystis (ex Whittenbury et al. 1970) Bowman et al. 1993.</title>
        <authorList>
            <person name="Kaise H."/>
            <person name="Sawadogo J.B."/>
            <person name="Alam M.S."/>
            <person name="Ueno C."/>
            <person name="Dianou D."/>
            <person name="Shinjo R."/>
            <person name="Asakawa S."/>
        </authorList>
    </citation>
    <scope>NUCLEOTIDE SEQUENCE [LARGE SCALE GENOMIC DNA]</scope>
    <source>
        <strain evidence="1 2">SS37A-Re</strain>
    </source>
</reference>
<dbReference type="Proteomes" id="UP001317629">
    <property type="component" value="Chromosome"/>
</dbReference>
<dbReference type="Gene3D" id="3.40.30.10">
    <property type="entry name" value="Glutaredoxin"/>
    <property type="match status" value="1"/>
</dbReference>
<gene>
    <name evidence="1" type="ORF">SS37A_31860</name>
</gene>
<protein>
    <submittedName>
        <fullName evidence="1">Uncharacterized protein</fullName>
    </submittedName>
</protein>
<dbReference type="EMBL" id="AP027142">
    <property type="protein sequence ID" value="BDV35657.1"/>
    <property type="molecule type" value="Genomic_DNA"/>
</dbReference>
<sequence>MSKQQANSIDPEILAHESLTQQIAAFTAAAEQRLPSGYIDSFRALVARLKNEGIGYCTPVVGAEFPDFELHDDGGNNVRASDYWGRRTLIIKFYRGRMVSLLQSGA</sequence>
<dbReference type="InterPro" id="IPR036249">
    <property type="entry name" value="Thioredoxin-like_sf"/>
</dbReference>
<evidence type="ECO:0000313" key="1">
    <source>
        <dbReference type="EMBL" id="BDV35657.1"/>
    </source>
</evidence>
<name>A0ABN6VMU5_9HYPH</name>
<dbReference type="SUPFAM" id="SSF52833">
    <property type="entry name" value="Thioredoxin-like"/>
    <property type="match status" value="1"/>
</dbReference>
<dbReference type="RefSeq" id="WP_281929149.1">
    <property type="nucleotide sequence ID" value="NZ_AP027142.1"/>
</dbReference>
<keyword evidence="2" id="KW-1185">Reference proteome</keyword>
<evidence type="ECO:0000313" key="2">
    <source>
        <dbReference type="Proteomes" id="UP001317629"/>
    </source>
</evidence>
<proteinExistence type="predicted"/>
<organism evidence="1 2">
    <name type="scientific">Methylocystis iwaonis</name>
    <dbReference type="NCBI Taxonomy" id="2885079"/>
    <lineage>
        <taxon>Bacteria</taxon>
        <taxon>Pseudomonadati</taxon>
        <taxon>Pseudomonadota</taxon>
        <taxon>Alphaproteobacteria</taxon>
        <taxon>Hyphomicrobiales</taxon>
        <taxon>Methylocystaceae</taxon>
        <taxon>Methylocystis</taxon>
    </lineage>
</organism>
<accession>A0ABN6VMU5</accession>